<organism evidence="1 2">
    <name type="scientific">Tribonema minus</name>
    <dbReference type="NCBI Taxonomy" id="303371"/>
    <lineage>
        <taxon>Eukaryota</taxon>
        <taxon>Sar</taxon>
        <taxon>Stramenopiles</taxon>
        <taxon>Ochrophyta</taxon>
        <taxon>PX clade</taxon>
        <taxon>Xanthophyceae</taxon>
        <taxon>Tribonematales</taxon>
        <taxon>Tribonemataceae</taxon>
        <taxon>Tribonema</taxon>
    </lineage>
</organism>
<keyword evidence="2" id="KW-1185">Reference proteome</keyword>
<dbReference type="EMBL" id="JAFCMP010000279">
    <property type="protein sequence ID" value="KAG5181983.1"/>
    <property type="molecule type" value="Genomic_DNA"/>
</dbReference>
<comment type="caution">
    <text evidence="1">The sequence shown here is derived from an EMBL/GenBank/DDBJ whole genome shotgun (WGS) entry which is preliminary data.</text>
</comment>
<reference evidence="1" key="1">
    <citation type="submission" date="2021-02" db="EMBL/GenBank/DDBJ databases">
        <title>First Annotated Genome of the Yellow-green Alga Tribonema minus.</title>
        <authorList>
            <person name="Mahan K.M."/>
        </authorList>
    </citation>
    <scope>NUCLEOTIDE SEQUENCE</scope>
    <source>
        <strain evidence="1">UTEX B ZZ1240</strain>
    </source>
</reference>
<gene>
    <name evidence="1" type="ORF">JKP88DRAFT_278467</name>
</gene>
<dbReference type="Proteomes" id="UP000664859">
    <property type="component" value="Unassembled WGS sequence"/>
</dbReference>
<dbReference type="AlphaFoldDB" id="A0A835Z490"/>
<name>A0A835Z490_9STRA</name>
<proteinExistence type="predicted"/>
<accession>A0A835Z490</accession>
<protein>
    <submittedName>
        <fullName evidence="1">Uncharacterized protein</fullName>
    </submittedName>
</protein>
<evidence type="ECO:0000313" key="2">
    <source>
        <dbReference type="Proteomes" id="UP000664859"/>
    </source>
</evidence>
<evidence type="ECO:0000313" key="1">
    <source>
        <dbReference type="EMBL" id="KAG5181983.1"/>
    </source>
</evidence>
<sequence length="318" mass="34725">MRLDGHTLVGAAERGCVTALSQWHALLSERIKWHAREAWVLPVMALRALSTRKGPAALAVLQWVFRTATRQVGSSTSRLQLPPLLLTVLAFKCASIGDFDTFRWLYADGRQLTKQDIQAQVSVAGLKAFKQAMGPFGGADKGVLPFMRVKNAAVTYTLMDTALGYGQGEFVTLLSRSAVGAPLATLTHLSAVLAAHSGSRSLLQWLHAHTGCTFNNSKVIAQCLKTRSGPRPWSGDEAIAHNALDALKWLRDIGAFQARTQTDLTDMIVSTAEYHATRPHVAYPVRLQWLLREMGAEWPDGGAARIVRAVAHDRQAPD</sequence>